<dbReference type="InterPro" id="IPR037057">
    <property type="entry name" value="DNA_rep_MutH/T2_RE_sf"/>
</dbReference>
<feature type="domain" description="DNA mismatch repair MutH/Type II restriction enzyme Sau3AI" evidence="4">
    <location>
        <begin position="63"/>
        <end position="163"/>
    </location>
</feature>
<dbReference type="EMBL" id="JAGSOI010000025">
    <property type="protein sequence ID" value="MCM1986823.1"/>
    <property type="molecule type" value="Genomic_DNA"/>
</dbReference>
<dbReference type="GO" id="GO:0004519">
    <property type="term" value="F:endonuclease activity"/>
    <property type="evidence" value="ECO:0007669"/>
    <property type="project" value="UniProtKB-KW"/>
</dbReference>
<dbReference type="AlphaFoldDB" id="A0A9E4ZF88"/>
<dbReference type="SMART" id="SM00927">
    <property type="entry name" value="MutH"/>
    <property type="match status" value="1"/>
</dbReference>
<evidence type="ECO:0000256" key="2">
    <source>
        <dbReference type="ARBA" id="ARBA00022759"/>
    </source>
</evidence>
<evidence type="ECO:0000259" key="4">
    <source>
        <dbReference type="SMART" id="SM00927"/>
    </source>
</evidence>
<gene>
    <name evidence="5" type="ORF">KDK67_07415</name>
</gene>
<dbReference type="Proteomes" id="UP001056766">
    <property type="component" value="Unassembled WGS sequence"/>
</dbReference>
<keyword evidence="6" id="KW-1185">Reference proteome</keyword>
<proteinExistence type="predicted"/>
<dbReference type="RefSeq" id="WP_250868177.1">
    <property type="nucleotide sequence ID" value="NZ_JAGSOI010000025.1"/>
</dbReference>
<dbReference type="Gene3D" id="3.40.600.10">
    <property type="entry name" value="DNA mismatch repair MutH/Restriction endonuclease, type II"/>
    <property type="match status" value="2"/>
</dbReference>
<comment type="caution">
    <text evidence="5">The sequence shown here is derived from an EMBL/GenBank/DDBJ whole genome shotgun (WGS) entry which is preliminary data.</text>
</comment>
<dbReference type="GO" id="GO:0016787">
    <property type="term" value="F:hydrolase activity"/>
    <property type="evidence" value="ECO:0007669"/>
    <property type="project" value="UniProtKB-KW"/>
</dbReference>
<evidence type="ECO:0000256" key="3">
    <source>
        <dbReference type="ARBA" id="ARBA00022801"/>
    </source>
</evidence>
<dbReference type="NCBIfam" id="NF040973">
    <property type="entry name" value="restrict_Sau3AI"/>
    <property type="match status" value="1"/>
</dbReference>
<sequence length="464" mass="53775">MSFLVDELPYDSQDPEDIYVYAKKLEGSKFRDACSWVISEGSTGYGGNKGHLGQYLEKNYFLYELNSDKDPDFKEAGVELKVTPLKKLKNGHLVSKERIVLNIINYMEVVKEDWINSSFLHKNSLLLLIFYLFESDKDRLDYLIKFVTLWKYYNVDLEIIRRDWERIVAKIRDGRAHELSEGDSLYLGACTKGMTSASSLRDQPHSTIRAKQRAFCLKQKYVNYIISSTIADEIPPKGILNTLDVEPFIKDVSELKGARSFEEIVLDRLSIYSGQTVDEIHELVGDDLNNDAKGYYASLAARMLGLKKSKIEEFEKGNVDVKIIRLNQNATPKESMSFPYFKYKEIVEEKWDNSTLLNTIDKKFFFVVYQEDEFGILRFKKGMFWTIPYDDLKEVERVWKETVSRIISGSAADLPRISDSEVCHVRPHARNKEDTCETPDGQQLIKKSFWLNAKYLKEQVANYN</sequence>
<dbReference type="GO" id="GO:0003677">
    <property type="term" value="F:DNA binding"/>
    <property type="evidence" value="ECO:0007669"/>
    <property type="project" value="InterPro"/>
</dbReference>
<reference evidence="5" key="1">
    <citation type="journal article" date="2021" name="mSystems">
        <title>Bacteria and Archaea Synergistically Convert Glycine Betaine to Biogenic Methane in the Formosa Cold Seep of the South China Sea.</title>
        <authorList>
            <person name="Li L."/>
            <person name="Zhang W."/>
            <person name="Zhang S."/>
            <person name="Song L."/>
            <person name="Sun Q."/>
            <person name="Zhang H."/>
            <person name="Xiang H."/>
            <person name="Dong X."/>
        </authorList>
    </citation>
    <scope>NUCLEOTIDE SEQUENCE</scope>
    <source>
        <strain evidence="5">LLY</strain>
    </source>
</reference>
<protein>
    <recommendedName>
        <fullName evidence="4">DNA mismatch repair MutH/Type II restriction enzyme Sau3AI domain-containing protein</fullName>
    </recommendedName>
</protein>
<dbReference type="Pfam" id="PF02976">
    <property type="entry name" value="MutH"/>
    <property type="match status" value="2"/>
</dbReference>
<accession>A0A9E4ZF88</accession>
<keyword evidence="1" id="KW-0540">Nuclease</keyword>
<organism evidence="5 6">
    <name type="scientific">Methanococcoides seepicolus</name>
    <dbReference type="NCBI Taxonomy" id="2828780"/>
    <lineage>
        <taxon>Archaea</taxon>
        <taxon>Methanobacteriati</taxon>
        <taxon>Methanobacteriota</taxon>
        <taxon>Stenosarchaea group</taxon>
        <taxon>Methanomicrobia</taxon>
        <taxon>Methanosarcinales</taxon>
        <taxon>Methanosarcinaceae</taxon>
        <taxon>Methanococcoides</taxon>
    </lineage>
</organism>
<keyword evidence="2" id="KW-0255">Endonuclease</keyword>
<evidence type="ECO:0000313" key="6">
    <source>
        <dbReference type="Proteomes" id="UP001056766"/>
    </source>
</evidence>
<evidence type="ECO:0000256" key="1">
    <source>
        <dbReference type="ARBA" id="ARBA00022722"/>
    </source>
</evidence>
<dbReference type="InterPro" id="IPR011335">
    <property type="entry name" value="Restrct_endonuc-II-like"/>
</dbReference>
<dbReference type="InterPro" id="IPR011337">
    <property type="entry name" value="DNA_rep_MutH/RE_typeII_Sau3AI"/>
</dbReference>
<name>A0A9E4ZF88_9EURY</name>
<keyword evidence="3" id="KW-0378">Hydrolase</keyword>
<reference evidence="5" key="2">
    <citation type="submission" date="2021-04" db="EMBL/GenBank/DDBJ databases">
        <authorList>
            <person name="Dong X."/>
        </authorList>
    </citation>
    <scope>NUCLEOTIDE SEQUENCE</scope>
    <source>
        <strain evidence="5">LLY</strain>
    </source>
</reference>
<evidence type="ECO:0000313" key="5">
    <source>
        <dbReference type="EMBL" id="MCM1986823.1"/>
    </source>
</evidence>
<dbReference type="CDD" id="cd22356">
    <property type="entry name" value="Sau3AI_N-like"/>
    <property type="match status" value="1"/>
</dbReference>
<dbReference type="CDD" id="cd22355">
    <property type="entry name" value="Sau3AI_C"/>
    <property type="match status" value="1"/>
</dbReference>
<dbReference type="SUPFAM" id="SSF52980">
    <property type="entry name" value="Restriction endonuclease-like"/>
    <property type="match status" value="2"/>
</dbReference>